<dbReference type="Proteomes" id="UP000245880">
    <property type="component" value="Unassembled WGS sequence"/>
</dbReference>
<dbReference type="EMBL" id="QGDT01000019">
    <property type="protein sequence ID" value="PWJ54075.1"/>
    <property type="molecule type" value="Genomic_DNA"/>
</dbReference>
<comment type="caution">
    <text evidence="7">The sequence shown here is derived from an EMBL/GenBank/DDBJ whole genome shotgun (WGS) entry which is preliminary data.</text>
</comment>
<accession>A0A316A8K4</accession>
<dbReference type="NCBIfam" id="TIGR02937">
    <property type="entry name" value="sigma70-ECF"/>
    <property type="match status" value="1"/>
</dbReference>
<feature type="domain" description="RNA polymerase sigma factor 70 region 4 type 2" evidence="6">
    <location>
        <begin position="124"/>
        <end position="173"/>
    </location>
</feature>
<dbReference type="Pfam" id="PF04542">
    <property type="entry name" value="Sigma70_r2"/>
    <property type="match status" value="1"/>
</dbReference>
<keyword evidence="2" id="KW-0805">Transcription regulation</keyword>
<dbReference type="InterPro" id="IPR014284">
    <property type="entry name" value="RNA_pol_sigma-70_dom"/>
</dbReference>
<dbReference type="CDD" id="cd06171">
    <property type="entry name" value="Sigma70_r4"/>
    <property type="match status" value="1"/>
</dbReference>
<dbReference type="GO" id="GO:0016987">
    <property type="term" value="F:sigma factor activity"/>
    <property type="evidence" value="ECO:0007669"/>
    <property type="project" value="UniProtKB-KW"/>
</dbReference>
<evidence type="ECO:0000256" key="2">
    <source>
        <dbReference type="ARBA" id="ARBA00023015"/>
    </source>
</evidence>
<dbReference type="AlphaFoldDB" id="A0A316A8K4"/>
<dbReference type="InterPro" id="IPR007627">
    <property type="entry name" value="RNA_pol_sigma70_r2"/>
</dbReference>
<dbReference type="InterPro" id="IPR036388">
    <property type="entry name" value="WH-like_DNA-bd_sf"/>
</dbReference>
<evidence type="ECO:0000259" key="6">
    <source>
        <dbReference type="Pfam" id="PF08281"/>
    </source>
</evidence>
<dbReference type="InterPro" id="IPR013249">
    <property type="entry name" value="RNA_pol_sigma70_r4_t2"/>
</dbReference>
<evidence type="ECO:0000256" key="3">
    <source>
        <dbReference type="ARBA" id="ARBA00023082"/>
    </source>
</evidence>
<dbReference type="PANTHER" id="PTHR43133:SF46">
    <property type="entry name" value="RNA POLYMERASE SIGMA-70 FACTOR ECF SUBFAMILY"/>
    <property type="match status" value="1"/>
</dbReference>
<evidence type="ECO:0000313" key="8">
    <source>
        <dbReference type="Proteomes" id="UP000245880"/>
    </source>
</evidence>
<reference evidence="7 8" key="1">
    <citation type="submission" date="2018-03" db="EMBL/GenBank/DDBJ databases">
        <title>Genomic Encyclopedia of Archaeal and Bacterial Type Strains, Phase II (KMG-II): from individual species to whole genera.</title>
        <authorList>
            <person name="Goeker M."/>
        </authorList>
    </citation>
    <scope>NUCLEOTIDE SEQUENCE [LARGE SCALE GENOMIC DNA]</scope>
    <source>
        <strain evidence="7 8">DSM 100346</strain>
    </source>
</reference>
<sequence>MKLPYHQDSELWAAFCKGDKAAYAQIYERYFDVLYAYGKKFLQDETRIEDTIQDLFITLWRTRLRLSPVDNIKFYLFRSLRRDFYRIGQKEKNIEKIDLESLFIQELEAFDDVPNIFDDPALSQRLAKVLAKLPKRQLEAITLRYYENFSISEIADIMHISNKTVRNTLTNSLSLLRKHLKSLSYQSIISLILLN</sequence>
<protein>
    <submittedName>
        <fullName evidence="7">RNA polymerase sigma-70 factor (ECF subfamily)</fullName>
    </submittedName>
</protein>
<proteinExistence type="inferred from homology"/>
<keyword evidence="4" id="KW-0804">Transcription</keyword>
<keyword evidence="3" id="KW-0731">Sigma factor</keyword>
<evidence type="ECO:0000256" key="1">
    <source>
        <dbReference type="ARBA" id="ARBA00010641"/>
    </source>
</evidence>
<name>A0A316A8K4_9BACT</name>
<dbReference type="Gene3D" id="1.10.10.10">
    <property type="entry name" value="Winged helix-like DNA-binding domain superfamily/Winged helix DNA-binding domain"/>
    <property type="match status" value="1"/>
</dbReference>
<dbReference type="OrthoDB" id="9150024at2"/>
<dbReference type="InterPro" id="IPR039425">
    <property type="entry name" value="RNA_pol_sigma-70-like"/>
</dbReference>
<evidence type="ECO:0000259" key="5">
    <source>
        <dbReference type="Pfam" id="PF04542"/>
    </source>
</evidence>
<dbReference type="SUPFAM" id="SSF88946">
    <property type="entry name" value="Sigma2 domain of RNA polymerase sigma factors"/>
    <property type="match status" value="1"/>
</dbReference>
<evidence type="ECO:0000313" key="7">
    <source>
        <dbReference type="EMBL" id="PWJ54075.1"/>
    </source>
</evidence>
<dbReference type="SUPFAM" id="SSF88659">
    <property type="entry name" value="Sigma3 and sigma4 domains of RNA polymerase sigma factors"/>
    <property type="match status" value="1"/>
</dbReference>
<dbReference type="InterPro" id="IPR013325">
    <property type="entry name" value="RNA_pol_sigma_r2"/>
</dbReference>
<dbReference type="RefSeq" id="WP_158281310.1">
    <property type="nucleotide sequence ID" value="NZ_QGDT01000019.1"/>
</dbReference>
<feature type="domain" description="RNA polymerase sigma-70 region 2" evidence="5">
    <location>
        <begin position="26"/>
        <end position="86"/>
    </location>
</feature>
<dbReference type="Pfam" id="PF08281">
    <property type="entry name" value="Sigma70_r4_2"/>
    <property type="match status" value="1"/>
</dbReference>
<keyword evidence="8" id="KW-1185">Reference proteome</keyword>
<dbReference type="GO" id="GO:0006352">
    <property type="term" value="P:DNA-templated transcription initiation"/>
    <property type="evidence" value="ECO:0007669"/>
    <property type="project" value="InterPro"/>
</dbReference>
<gene>
    <name evidence="7" type="ORF">CLV98_11918</name>
</gene>
<organism evidence="7 8">
    <name type="scientific">Dyadobacter jejuensis</name>
    <dbReference type="NCBI Taxonomy" id="1082580"/>
    <lineage>
        <taxon>Bacteria</taxon>
        <taxon>Pseudomonadati</taxon>
        <taxon>Bacteroidota</taxon>
        <taxon>Cytophagia</taxon>
        <taxon>Cytophagales</taxon>
        <taxon>Spirosomataceae</taxon>
        <taxon>Dyadobacter</taxon>
    </lineage>
</organism>
<evidence type="ECO:0000256" key="4">
    <source>
        <dbReference type="ARBA" id="ARBA00023163"/>
    </source>
</evidence>
<dbReference type="InterPro" id="IPR013324">
    <property type="entry name" value="RNA_pol_sigma_r3/r4-like"/>
</dbReference>
<comment type="similarity">
    <text evidence="1">Belongs to the sigma-70 factor family. ECF subfamily.</text>
</comment>
<dbReference type="PANTHER" id="PTHR43133">
    <property type="entry name" value="RNA POLYMERASE ECF-TYPE SIGMA FACTO"/>
    <property type="match status" value="1"/>
</dbReference>
<dbReference type="Gene3D" id="1.10.1740.10">
    <property type="match status" value="1"/>
</dbReference>
<dbReference type="GO" id="GO:0003677">
    <property type="term" value="F:DNA binding"/>
    <property type="evidence" value="ECO:0007669"/>
    <property type="project" value="InterPro"/>
</dbReference>